<dbReference type="GO" id="GO:0046872">
    <property type="term" value="F:metal ion binding"/>
    <property type="evidence" value="ECO:0007669"/>
    <property type="project" value="UniProtKB-KW"/>
</dbReference>
<feature type="transmembrane region" description="Helical" evidence="9">
    <location>
        <begin position="445"/>
        <end position="467"/>
    </location>
</feature>
<dbReference type="Pfam" id="PF03448">
    <property type="entry name" value="MgtE_N"/>
    <property type="match status" value="1"/>
</dbReference>
<keyword evidence="9" id="KW-0479">Metal-binding</keyword>
<keyword evidence="8" id="KW-0129">CBS domain</keyword>
<dbReference type="SUPFAM" id="SSF158791">
    <property type="entry name" value="MgtE N-terminal domain-like"/>
    <property type="match status" value="1"/>
</dbReference>
<dbReference type="SUPFAM" id="SSF161093">
    <property type="entry name" value="MgtE membrane domain-like"/>
    <property type="match status" value="1"/>
</dbReference>
<keyword evidence="9" id="KW-1003">Cell membrane</keyword>
<dbReference type="CDD" id="cd04606">
    <property type="entry name" value="CBS_pair_Mg_transporter"/>
    <property type="match status" value="1"/>
</dbReference>
<dbReference type="RefSeq" id="WP_015587182.1">
    <property type="nucleotide sequence ID" value="NC_021083.1"/>
</dbReference>
<dbReference type="InterPro" id="IPR006669">
    <property type="entry name" value="MgtE_transporter"/>
</dbReference>
<dbReference type="SMART" id="SM00924">
    <property type="entry name" value="MgtE_N"/>
    <property type="match status" value="1"/>
</dbReference>
<dbReference type="GO" id="GO:0005886">
    <property type="term" value="C:plasma membrane"/>
    <property type="evidence" value="ECO:0007669"/>
    <property type="project" value="UniProtKB-SubCell"/>
</dbReference>
<dbReference type="InterPro" id="IPR006668">
    <property type="entry name" value="Mg_transptr_MgtE_intracell_dom"/>
</dbReference>
<protein>
    <recommendedName>
        <fullName evidence="9">Magnesium transporter MgtE</fullName>
    </recommendedName>
</protein>
<dbReference type="PANTHER" id="PTHR43773:SF1">
    <property type="entry name" value="MAGNESIUM TRANSPORTER MGTE"/>
    <property type="match status" value="1"/>
</dbReference>
<comment type="similarity">
    <text evidence="2 9">Belongs to the SLC41A transporter family.</text>
</comment>
<dbReference type="EMBL" id="CP004357">
    <property type="protein sequence ID" value="AGJ90523.1"/>
    <property type="molecule type" value="Genomic_DNA"/>
</dbReference>
<dbReference type="InterPro" id="IPR000644">
    <property type="entry name" value="CBS_dom"/>
</dbReference>
<keyword evidence="3 9" id="KW-0813">Transport</keyword>
<dbReference type="InterPro" id="IPR038076">
    <property type="entry name" value="MgtE_N_sf"/>
</dbReference>
<comment type="function">
    <text evidence="9">Acts as a magnesium transporter.</text>
</comment>
<dbReference type="OrthoDB" id="9790355at2"/>
<feature type="transmembrane region" description="Helical" evidence="9">
    <location>
        <begin position="325"/>
        <end position="348"/>
    </location>
</feature>
<evidence type="ECO:0000256" key="6">
    <source>
        <dbReference type="ARBA" id="ARBA00022989"/>
    </source>
</evidence>
<dbReference type="AlphaFoldDB" id="M9W941"/>
<evidence type="ECO:0000256" key="2">
    <source>
        <dbReference type="ARBA" id="ARBA00009749"/>
    </source>
</evidence>
<comment type="subcellular location">
    <subcellularLocation>
        <location evidence="9">Cell membrane</location>
        <topology evidence="9">Multi-pass membrane protein</topology>
    </subcellularLocation>
    <subcellularLocation>
        <location evidence="1">Membrane</location>
        <topology evidence="1">Multi-pass membrane protein</topology>
    </subcellularLocation>
</comment>
<dbReference type="eggNOG" id="COG2239">
    <property type="taxonomic scope" value="Bacteria"/>
</dbReference>
<evidence type="ECO:0000256" key="4">
    <source>
        <dbReference type="ARBA" id="ARBA00022692"/>
    </source>
</evidence>
<evidence type="ECO:0000256" key="7">
    <source>
        <dbReference type="ARBA" id="ARBA00023136"/>
    </source>
</evidence>
<evidence type="ECO:0000313" key="12">
    <source>
        <dbReference type="Proteomes" id="UP000012984"/>
    </source>
</evidence>
<feature type="domain" description="CBS" evidence="10">
    <location>
        <begin position="201"/>
        <end position="259"/>
    </location>
</feature>
<dbReference type="SMART" id="SM00116">
    <property type="entry name" value="CBS"/>
    <property type="match status" value="2"/>
</dbReference>
<dbReference type="NCBIfam" id="TIGR00400">
    <property type="entry name" value="mgtE"/>
    <property type="match status" value="1"/>
</dbReference>
<reference evidence="11 12" key="1">
    <citation type="journal article" date="2013" name="Genome Announc.">
        <title>Complete Genome Sequence of Mycoplasma putrefaciens Strain 9231, One of the Agents of Contagious Agalactia in Goats.</title>
        <authorList>
            <person name="Dupuy V."/>
            <person name="Sirand-Pugnet P."/>
            <person name="Baranowski E."/>
            <person name="Barre A."/>
            <person name="Breton M."/>
            <person name="Couture C."/>
            <person name="Dordet-Frisoni E."/>
            <person name="Gaurivaud P."/>
            <person name="Jacob D."/>
            <person name="Lemaitre C."/>
            <person name="Manso-Silvan L."/>
            <person name="Nikolski M."/>
            <person name="Nouvel L.X."/>
            <person name="Poumarat F."/>
            <person name="Tardy F."/>
            <person name="Thebault P."/>
            <person name="Theil S."/>
            <person name="Citti C."/>
            <person name="Blanchard A."/>
            <person name="Thiaucourt F."/>
        </authorList>
    </citation>
    <scope>NUCLEOTIDE SEQUENCE [LARGE SCALE GENOMIC DNA]</scope>
    <source>
        <strain evidence="11">Mput9231</strain>
    </source>
</reference>
<feature type="transmembrane region" description="Helical" evidence="9">
    <location>
        <begin position="286"/>
        <end position="305"/>
    </location>
</feature>
<dbReference type="Proteomes" id="UP000012984">
    <property type="component" value="Chromosome"/>
</dbReference>
<feature type="transmembrane region" description="Helical" evidence="9">
    <location>
        <begin position="405"/>
        <end position="433"/>
    </location>
</feature>
<keyword evidence="5 9" id="KW-0460">Magnesium</keyword>
<gene>
    <name evidence="11" type="primary">mgtE</name>
    <name evidence="11" type="ORF">MPUT9231_0670</name>
</gene>
<keyword evidence="6 9" id="KW-1133">Transmembrane helix</keyword>
<evidence type="ECO:0000313" key="11">
    <source>
        <dbReference type="EMBL" id="AGJ90523.1"/>
    </source>
</evidence>
<dbReference type="Gene3D" id="1.10.357.20">
    <property type="entry name" value="SLC41 divalent cation transporters, integral membrane domain"/>
    <property type="match status" value="1"/>
</dbReference>
<evidence type="ECO:0000256" key="9">
    <source>
        <dbReference type="RuleBase" id="RU362011"/>
    </source>
</evidence>
<comment type="subunit">
    <text evidence="9">Homodimer.</text>
</comment>
<keyword evidence="12" id="KW-1185">Reference proteome</keyword>
<name>M9W941_9MOLU</name>
<dbReference type="SUPFAM" id="SSF54631">
    <property type="entry name" value="CBS-domain pair"/>
    <property type="match status" value="1"/>
</dbReference>
<evidence type="ECO:0000256" key="5">
    <source>
        <dbReference type="ARBA" id="ARBA00022842"/>
    </source>
</evidence>
<dbReference type="InterPro" id="IPR006667">
    <property type="entry name" value="SLC41_membr_dom"/>
</dbReference>
<evidence type="ECO:0000256" key="3">
    <source>
        <dbReference type="ARBA" id="ARBA00022448"/>
    </source>
</evidence>
<dbReference type="Pfam" id="PF01769">
    <property type="entry name" value="MgtE"/>
    <property type="match status" value="1"/>
</dbReference>
<feature type="domain" description="CBS" evidence="10">
    <location>
        <begin position="137"/>
        <end position="199"/>
    </location>
</feature>
<dbReference type="Pfam" id="PF00571">
    <property type="entry name" value="CBS"/>
    <property type="match status" value="2"/>
</dbReference>
<dbReference type="Gene3D" id="1.25.60.10">
    <property type="entry name" value="MgtE N-terminal domain-like"/>
    <property type="match status" value="1"/>
</dbReference>
<keyword evidence="7 9" id="KW-0472">Membrane</keyword>
<keyword evidence="4 9" id="KW-0812">Transmembrane</keyword>
<dbReference type="InterPro" id="IPR036739">
    <property type="entry name" value="SLC41_membr_dom_sf"/>
</dbReference>
<evidence type="ECO:0000259" key="10">
    <source>
        <dbReference type="PROSITE" id="PS51371"/>
    </source>
</evidence>
<dbReference type="KEGG" id="mput:MPUT9231_0670"/>
<sequence>MINANYLEEQILKLYKSKKIQEILAIIDDTQPADFAEVLNHIDQVIAFVIYKKIKKQQAAEIFTYLSDDLREYILANISVTKLKELVNELYSDDIINAIEDMPTEIVKKVFDAASKDQRKELANILKYDDYTAGSIMSVNFLSIRETKTVSKAISLIQKNHDEYDEIDDLFVVNKLGQLIGTIEVKDLILNENTTRIGEFMNKKFISINSNQSQEEASNMFKKYDINTLPVVDDNNILVGIITVDDVIDVLIEETNQDIQKYIGIKTSETNYFETSIWKMFKSRSLSLILVLLLGFITNILMVYLSKAYNLNFEKNSSQQFMLMLFPLTLIISGVIACSANQTLLMAGRAISLEQLHKKDYKTIFTKEIVVSLMLSISLIIFNFIRMMLVYLIEYKTDFNNKYIWLSILVASIGIVVSILVSNLIALILPLIARKIGRDSSAISLPLITLIVDIIAVIVFLGIGIWFI</sequence>
<dbReference type="PATRIC" id="fig|1292033.3.peg.68"/>
<feature type="transmembrane region" description="Helical" evidence="9">
    <location>
        <begin position="369"/>
        <end position="393"/>
    </location>
</feature>
<dbReference type="PANTHER" id="PTHR43773">
    <property type="entry name" value="MAGNESIUM TRANSPORTER MGTE"/>
    <property type="match status" value="1"/>
</dbReference>
<dbReference type="HOGENOM" id="CLU_037408_2_2_14"/>
<dbReference type="Gene3D" id="3.10.580.10">
    <property type="entry name" value="CBS-domain"/>
    <property type="match status" value="1"/>
</dbReference>
<evidence type="ECO:0000256" key="8">
    <source>
        <dbReference type="PROSITE-ProRule" id="PRU00703"/>
    </source>
</evidence>
<dbReference type="GO" id="GO:0015095">
    <property type="term" value="F:magnesium ion transmembrane transporter activity"/>
    <property type="evidence" value="ECO:0007669"/>
    <property type="project" value="UniProtKB-UniRule"/>
</dbReference>
<evidence type="ECO:0000256" key="1">
    <source>
        <dbReference type="ARBA" id="ARBA00004141"/>
    </source>
</evidence>
<organism evidence="11 12">
    <name type="scientific">Mycoplasma putrefaciens Mput9231</name>
    <dbReference type="NCBI Taxonomy" id="1292033"/>
    <lineage>
        <taxon>Bacteria</taxon>
        <taxon>Bacillati</taxon>
        <taxon>Mycoplasmatota</taxon>
        <taxon>Mollicutes</taxon>
        <taxon>Mycoplasmataceae</taxon>
        <taxon>Mycoplasma</taxon>
    </lineage>
</organism>
<accession>M9W941</accession>
<proteinExistence type="inferred from homology"/>
<dbReference type="PROSITE" id="PS51371">
    <property type="entry name" value="CBS"/>
    <property type="match status" value="2"/>
</dbReference>
<dbReference type="InterPro" id="IPR046342">
    <property type="entry name" value="CBS_dom_sf"/>
</dbReference>